<dbReference type="Proteomes" id="UP000193411">
    <property type="component" value="Unassembled WGS sequence"/>
</dbReference>
<sequence>MPSAQLLKTLMEVFHDPIRKLPPNAIGATSRVSVQRNIEKILRAWINVFWDDIVLAQDAVKEFQKWVNELAHGPKTSVGLGQQADGGGVVADDGGMYHYASCSLKPLLMTRIGGDAMSRLLSAAGVGSSSTATAASAASRSSSPHSPATPAGTGPGSTSPTAPQRRQTRLPFPSRPNSDFLDTIPIALLASHLHLADRYYASALTVPVLDNLARTGYPRTHTHVRIIRDYLAYTTGLFRWVLYSIDVAGPAPKRRVLVVKRMLKLAVQARDLGALNATCTIVGRSGVRGWCIRRALGGSEWQVHSHDEGVGRVCGPE</sequence>
<dbReference type="InterPro" id="IPR023578">
    <property type="entry name" value="Ras_GEF_dom_sf"/>
</dbReference>
<reference evidence="2 3" key="1">
    <citation type="submission" date="2016-07" db="EMBL/GenBank/DDBJ databases">
        <title>Pervasive Adenine N6-methylation of Active Genes in Fungi.</title>
        <authorList>
            <consortium name="DOE Joint Genome Institute"/>
            <person name="Mondo S.J."/>
            <person name="Dannebaum R.O."/>
            <person name="Kuo R.C."/>
            <person name="Labutti K."/>
            <person name="Haridas S."/>
            <person name="Kuo A."/>
            <person name="Salamov A."/>
            <person name="Ahrendt S.R."/>
            <person name="Lipzen A."/>
            <person name="Sullivan W."/>
            <person name="Andreopoulos W.B."/>
            <person name="Clum A."/>
            <person name="Lindquist E."/>
            <person name="Daum C."/>
            <person name="Ramamoorthy G.K."/>
            <person name="Gryganskyi A."/>
            <person name="Culley D."/>
            <person name="Magnuson J.K."/>
            <person name="James T.Y."/>
            <person name="O'Malley M.A."/>
            <person name="Stajich J.E."/>
            <person name="Spatafora J.W."/>
            <person name="Visel A."/>
            <person name="Grigoriev I.V."/>
        </authorList>
    </citation>
    <scope>NUCLEOTIDE SEQUENCE [LARGE SCALE GENOMIC DNA]</scope>
    <source>
        <strain evidence="2 3">PL171</strain>
    </source>
</reference>
<feature type="region of interest" description="Disordered" evidence="1">
    <location>
        <begin position="134"/>
        <end position="176"/>
    </location>
</feature>
<gene>
    <name evidence="2" type="ORF">BCR44DRAFT_1085116</name>
</gene>
<feature type="compositionally biased region" description="Polar residues" evidence="1">
    <location>
        <begin position="156"/>
        <end position="165"/>
    </location>
</feature>
<dbReference type="AlphaFoldDB" id="A0A1Y2HRB9"/>
<organism evidence="2 3">
    <name type="scientific">Catenaria anguillulae PL171</name>
    <dbReference type="NCBI Taxonomy" id="765915"/>
    <lineage>
        <taxon>Eukaryota</taxon>
        <taxon>Fungi</taxon>
        <taxon>Fungi incertae sedis</taxon>
        <taxon>Blastocladiomycota</taxon>
        <taxon>Blastocladiomycetes</taxon>
        <taxon>Blastocladiales</taxon>
        <taxon>Catenariaceae</taxon>
        <taxon>Catenaria</taxon>
    </lineage>
</organism>
<evidence type="ECO:0000313" key="3">
    <source>
        <dbReference type="Proteomes" id="UP000193411"/>
    </source>
</evidence>
<dbReference type="SUPFAM" id="SSF48366">
    <property type="entry name" value="Ras GEF"/>
    <property type="match status" value="1"/>
</dbReference>
<accession>A0A1Y2HRB9</accession>
<proteinExistence type="predicted"/>
<dbReference type="EMBL" id="MCFL01000018">
    <property type="protein sequence ID" value="ORZ36233.1"/>
    <property type="molecule type" value="Genomic_DNA"/>
</dbReference>
<protein>
    <submittedName>
        <fullName evidence="2">Uncharacterized protein</fullName>
    </submittedName>
</protein>
<evidence type="ECO:0000313" key="2">
    <source>
        <dbReference type="EMBL" id="ORZ36233.1"/>
    </source>
</evidence>
<dbReference type="OrthoDB" id="10421391at2759"/>
<feature type="compositionally biased region" description="Low complexity" evidence="1">
    <location>
        <begin position="134"/>
        <end position="152"/>
    </location>
</feature>
<evidence type="ECO:0000256" key="1">
    <source>
        <dbReference type="SAM" id="MobiDB-lite"/>
    </source>
</evidence>
<keyword evidence="3" id="KW-1185">Reference proteome</keyword>
<name>A0A1Y2HRB9_9FUNG</name>
<comment type="caution">
    <text evidence="2">The sequence shown here is derived from an EMBL/GenBank/DDBJ whole genome shotgun (WGS) entry which is preliminary data.</text>
</comment>